<evidence type="ECO:0000313" key="1">
    <source>
        <dbReference type="EMBL" id="VYS98065.1"/>
    </source>
</evidence>
<name>A0A6N2T2M2_9FIRM</name>
<dbReference type="AlphaFoldDB" id="A0A6N2T2M2"/>
<dbReference type="EMBL" id="CACRTG010000008">
    <property type="protein sequence ID" value="VYS98065.1"/>
    <property type="molecule type" value="Genomic_DNA"/>
</dbReference>
<organism evidence="1">
    <name type="scientific">[Clostridium] nexile</name>
    <dbReference type="NCBI Taxonomy" id="29361"/>
    <lineage>
        <taxon>Bacteria</taxon>
        <taxon>Bacillati</taxon>
        <taxon>Bacillota</taxon>
        <taxon>Clostridia</taxon>
        <taxon>Lachnospirales</taxon>
        <taxon>Lachnospiraceae</taxon>
        <taxon>Tyzzerella</taxon>
    </lineage>
</organism>
<protein>
    <recommendedName>
        <fullName evidence="2">Diguanylate cyclase</fullName>
    </recommendedName>
</protein>
<accession>A0A6N2T2M2</accession>
<evidence type="ECO:0008006" key="2">
    <source>
        <dbReference type="Google" id="ProtNLM"/>
    </source>
</evidence>
<dbReference type="Gene3D" id="3.30.450.20">
    <property type="entry name" value="PAS domain"/>
    <property type="match status" value="1"/>
</dbReference>
<sequence length="581" mass="69409">MEFLKNQDMLMDIIDKTDIISKMKVGFWVIEYPEEGQPRMYGDPMMHLIMGNDKEMSPEEMHQFWFERIDSTYVQMIEEAINNLKKNYTTEARYPWYHPKKGWTFVRCGAFRDESYKAGVRIKGFHKDVTEQMELEIREDDKHKVVDLKKLKMYSPYFIEMCDELFEIDAVDLTIRTIFYRKDKYSEITEETDIFSVISRFVHPDDIQKVEAVFSERGLTQIVEENQIVKIEFRTKTRFDTYTWVEGKALYVKTGNLKKILFITYDIESKKQMSLLAKEKNAILDAFINLYKAILEVDLLTEKVQVLKTMGVQTQLYQDNTLQLADQLPKMLEQLDIESERQELLEFFEIKHLKEMAALKKEQSLDLRFEKENKQFEWIQIKILYLPGREDKIYVVFGNSDKEHVLNSIAEKFVYKNSDWFYYLDLKNDYFIRYSGNADEHTLPPEEGWDYRNAMIEYSKECVVSEDQDWVIACMEPEYMINRLDKEDGEYQISFGVSDDMGGYRRKEIVCRYYDEENKIVLVQRNDITEDYDYKKSQEEKLALVEREAQEDALTGTYNRTGGQRLIEEYLRQNQHTQNAF</sequence>
<proteinExistence type="predicted"/>
<reference evidence="1" key="1">
    <citation type="submission" date="2019-11" db="EMBL/GenBank/DDBJ databases">
        <authorList>
            <person name="Feng L."/>
        </authorList>
    </citation>
    <scope>NUCLEOTIDE SEQUENCE</scope>
    <source>
        <strain evidence="1">CnexileLFYP112</strain>
    </source>
</reference>
<gene>
    <name evidence="1" type="ORF">CNLFYP112_01534</name>
</gene>